<name>A0A840AYJ7_9HYPH</name>
<dbReference type="EMBL" id="JACIDS010000006">
    <property type="protein sequence ID" value="MBB3933545.1"/>
    <property type="molecule type" value="Genomic_DNA"/>
</dbReference>
<dbReference type="Pfam" id="PF12915">
    <property type="entry name" value="DUF3833"/>
    <property type="match status" value="1"/>
</dbReference>
<reference evidence="2 3" key="1">
    <citation type="submission" date="2020-08" db="EMBL/GenBank/DDBJ databases">
        <title>Genomic Encyclopedia of Type Strains, Phase IV (KMG-IV): sequencing the most valuable type-strain genomes for metagenomic binning, comparative biology and taxonomic classification.</title>
        <authorList>
            <person name="Goeker M."/>
        </authorList>
    </citation>
    <scope>NUCLEOTIDE SEQUENCE [LARGE SCALE GENOMIC DNA]</scope>
    <source>
        <strain evidence="2 3">DSM 25966</strain>
    </source>
</reference>
<evidence type="ECO:0000313" key="2">
    <source>
        <dbReference type="EMBL" id="MBB3933545.1"/>
    </source>
</evidence>
<keyword evidence="1" id="KW-0732">Signal</keyword>
<dbReference type="AlphaFoldDB" id="A0A840AYJ7"/>
<evidence type="ECO:0008006" key="4">
    <source>
        <dbReference type="Google" id="ProtNLM"/>
    </source>
</evidence>
<protein>
    <recommendedName>
        <fullName evidence="4">DUF3833 domain-containing protein</fullName>
    </recommendedName>
</protein>
<accession>A0A840AYJ7</accession>
<dbReference type="RefSeq" id="WP_183401185.1">
    <property type="nucleotide sequence ID" value="NZ_JACIDS010000006.1"/>
</dbReference>
<sequence>MKARLIAVLMLGVLGATPVLAEPEPTLDAFAGMATGHGRFRSALIGLDRGFTITTRGRQAGGYFVLDQQFRFDDGETDRRVWRFRRVGPGRYAGTRKDVIGEAVVRVEGSRITMTYDVLVPRRDGSKLTLHFEDRISREGPRAIFNKATIYTLGLPVGSVETKLVRR</sequence>
<evidence type="ECO:0000313" key="3">
    <source>
        <dbReference type="Proteomes" id="UP000553963"/>
    </source>
</evidence>
<keyword evidence="3" id="KW-1185">Reference proteome</keyword>
<comment type="caution">
    <text evidence="2">The sequence shown here is derived from an EMBL/GenBank/DDBJ whole genome shotgun (WGS) entry which is preliminary data.</text>
</comment>
<dbReference type="Proteomes" id="UP000553963">
    <property type="component" value="Unassembled WGS sequence"/>
</dbReference>
<gene>
    <name evidence="2" type="ORF">GGR25_004618</name>
</gene>
<dbReference type="InterPro" id="IPR024409">
    <property type="entry name" value="DUF3833"/>
</dbReference>
<organism evidence="2 3">
    <name type="scientific">Kaistia hirudinis</name>
    <dbReference type="NCBI Taxonomy" id="1293440"/>
    <lineage>
        <taxon>Bacteria</taxon>
        <taxon>Pseudomonadati</taxon>
        <taxon>Pseudomonadota</taxon>
        <taxon>Alphaproteobacteria</taxon>
        <taxon>Hyphomicrobiales</taxon>
        <taxon>Kaistiaceae</taxon>
        <taxon>Kaistia</taxon>
    </lineage>
</organism>
<feature type="signal peptide" evidence="1">
    <location>
        <begin position="1"/>
        <end position="21"/>
    </location>
</feature>
<evidence type="ECO:0000256" key="1">
    <source>
        <dbReference type="SAM" id="SignalP"/>
    </source>
</evidence>
<feature type="chain" id="PRO_5032896148" description="DUF3833 domain-containing protein" evidence="1">
    <location>
        <begin position="22"/>
        <end position="167"/>
    </location>
</feature>
<proteinExistence type="predicted"/>